<evidence type="ECO:0000313" key="6">
    <source>
        <dbReference type="Proteomes" id="UP000326780"/>
    </source>
</evidence>
<dbReference type="Proteomes" id="UP000326780">
    <property type="component" value="Chromosome"/>
</dbReference>
<evidence type="ECO:0000259" key="4">
    <source>
        <dbReference type="Pfam" id="PF09084"/>
    </source>
</evidence>
<comment type="similarity">
    <text evidence="2">Belongs to the bacterial solute-binding protein SsuA/TauA family.</text>
</comment>
<evidence type="ECO:0000313" key="5">
    <source>
        <dbReference type="EMBL" id="QFZ81582.1"/>
    </source>
</evidence>
<dbReference type="GO" id="GO:0042597">
    <property type="term" value="C:periplasmic space"/>
    <property type="evidence" value="ECO:0007669"/>
    <property type="project" value="UniProtKB-SubCell"/>
</dbReference>
<dbReference type="SUPFAM" id="SSF53850">
    <property type="entry name" value="Periplasmic binding protein-like II"/>
    <property type="match status" value="1"/>
</dbReference>
<accession>A0A5Q0LZC3</accession>
<dbReference type="InterPro" id="IPR015168">
    <property type="entry name" value="SsuA/THI5"/>
</dbReference>
<sequence length="363" mass="39380">MIDRRFFNLALGGLLSVPFAHAQSRRIVKVANPNSTVDVSQAFVTCGRDPRLKFYESEGLDIEYVNMSSQTQAMLSIATGQADTGALVPALFLPAIAKEPGLGLLAIYNWLPRNANVVVVDPDSPVRAISDLAGKRIGIRNQGDGGIAQLQLMLTELGVSTQNIDFIAVGDGGLAGSALKQKKVDALVTYDTAAGRIEAVGFPLRYLPLPPQYEKLPAGWFGFRKKDLKDDRKTVVGFCRGMAKSSLFATTNLAAALDLHWSLYPESKPKSTSPEAVRKEMKTILAQRRINWVRRPDDPDPRMGASSAGQWRGTIASVAKSSGNPLLPQQIGDPANIFTNELIDEINDFDKAAVVRQAKSFKA</sequence>
<dbReference type="Gene3D" id="3.40.190.10">
    <property type="entry name" value="Periplasmic binding protein-like II"/>
    <property type="match status" value="2"/>
</dbReference>
<dbReference type="AlphaFoldDB" id="A0A5Q0LZC3"/>
<organism evidence="5 6">
    <name type="scientific">Variovorax paradoxus</name>
    <dbReference type="NCBI Taxonomy" id="34073"/>
    <lineage>
        <taxon>Bacteria</taxon>
        <taxon>Pseudomonadati</taxon>
        <taxon>Pseudomonadota</taxon>
        <taxon>Betaproteobacteria</taxon>
        <taxon>Burkholderiales</taxon>
        <taxon>Comamonadaceae</taxon>
        <taxon>Variovorax</taxon>
    </lineage>
</organism>
<reference evidence="5 6" key="1">
    <citation type="submission" date="2019-10" db="EMBL/GenBank/DDBJ databases">
        <title>Complete genome sequence of Variovorax paradoxus 5C-2.</title>
        <authorList>
            <person name="Gogoleva N.E."/>
            <person name="Balkin A.S."/>
        </authorList>
    </citation>
    <scope>NUCLEOTIDE SEQUENCE [LARGE SCALE GENOMIC DNA]</scope>
    <source>
        <strain evidence="5 6">5C-2</strain>
    </source>
</reference>
<dbReference type="RefSeq" id="WP_153280577.1">
    <property type="nucleotide sequence ID" value="NZ_CP045644.1"/>
</dbReference>
<keyword evidence="3" id="KW-0732">Signal</keyword>
<protein>
    <submittedName>
        <fullName evidence="5">PhnD/SsuA/transferrin family substrate-binding protein</fullName>
    </submittedName>
</protein>
<proteinExistence type="inferred from homology"/>
<dbReference type="PANTHER" id="PTHR30024:SF47">
    <property type="entry name" value="TAURINE-BINDING PERIPLASMIC PROTEIN"/>
    <property type="match status" value="1"/>
</dbReference>
<comment type="subcellular location">
    <subcellularLocation>
        <location evidence="1">Periplasm</location>
    </subcellularLocation>
</comment>
<dbReference type="Pfam" id="PF09084">
    <property type="entry name" value="NMT1"/>
    <property type="match status" value="1"/>
</dbReference>
<dbReference type="PANTHER" id="PTHR30024">
    <property type="entry name" value="ALIPHATIC SULFONATES-BINDING PROTEIN-RELATED"/>
    <property type="match status" value="1"/>
</dbReference>
<name>A0A5Q0LZC3_VARPD</name>
<dbReference type="EMBL" id="CP045644">
    <property type="protein sequence ID" value="QFZ81582.1"/>
    <property type="molecule type" value="Genomic_DNA"/>
</dbReference>
<evidence type="ECO:0000256" key="2">
    <source>
        <dbReference type="ARBA" id="ARBA00010742"/>
    </source>
</evidence>
<evidence type="ECO:0000256" key="3">
    <source>
        <dbReference type="ARBA" id="ARBA00022729"/>
    </source>
</evidence>
<evidence type="ECO:0000256" key="1">
    <source>
        <dbReference type="ARBA" id="ARBA00004418"/>
    </source>
</evidence>
<gene>
    <name evidence="5" type="ORF">GFK26_01695</name>
</gene>
<dbReference type="GO" id="GO:0042918">
    <property type="term" value="P:alkanesulfonate transmembrane transport"/>
    <property type="evidence" value="ECO:0007669"/>
    <property type="project" value="TreeGrafter"/>
</dbReference>
<feature type="domain" description="SsuA/THI5-like" evidence="4">
    <location>
        <begin position="54"/>
        <end position="251"/>
    </location>
</feature>